<comment type="caution">
    <text evidence="1">The sequence shown here is derived from an EMBL/GenBank/DDBJ whole genome shotgun (WGS) entry which is preliminary data.</text>
</comment>
<proteinExistence type="predicted"/>
<dbReference type="Proteomes" id="UP000029055">
    <property type="component" value="Unassembled WGS sequence"/>
</dbReference>
<accession>A0A087DSY3</accession>
<protein>
    <submittedName>
        <fullName evidence="1">Uncharacterized protein</fullName>
    </submittedName>
</protein>
<organism evidence="1 2">
    <name type="scientific">Bifidobacterium subtile</name>
    <dbReference type="NCBI Taxonomy" id="77635"/>
    <lineage>
        <taxon>Bacteria</taxon>
        <taxon>Bacillati</taxon>
        <taxon>Actinomycetota</taxon>
        <taxon>Actinomycetes</taxon>
        <taxon>Bifidobacteriales</taxon>
        <taxon>Bifidobacteriaceae</taxon>
        <taxon>Bifidobacterium</taxon>
    </lineage>
</organism>
<dbReference type="EMBL" id="JGZR01000019">
    <property type="protein sequence ID" value="KFI98633.1"/>
    <property type="molecule type" value="Genomic_DNA"/>
</dbReference>
<name>A0A087DSY3_9BIFI</name>
<gene>
    <name evidence="1" type="ORF">BISU_2459</name>
</gene>
<dbReference type="AlphaFoldDB" id="A0A087DSY3"/>
<evidence type="ECO:0000313" key="1">
    <source>
        <dbReference type="EMBL" id="KFI98633.1"/>
    </source>
</evidence>
<evidence type="ECO:0000313" key="2">
    <source>
        <dbReference type="Proteomes" id="UP000029055"/>
    </source>
</evidence>
<reference evidence="1 2" key="1">
    <citation type="submission" date="2014-03" db="EMBL/GenBank/DDBJ databases">
        <title>Genomics of Bifidobacteria.</title>
        <authorList>
            <person name="Ventura M."/>
            <person name="Milani C."/>
            <person name="Lugli G.A."/>
        </authorList>
    </citation>
    <scope>NUCLEOTIDE SEQUENCE [LARGE SCALE GENOMIC DNA]</scope>
    <source>
        <strain evidence="1 2">LMG 11597</strain>
    </source>
</reference>
<dbReference type="RefSeq" id="WP_155803852.1">
    <property type="nucleotide sequence ID" value="NZ_CP062939.1"/>
</dbReference>
<keyword evidence="2" id="KW-1185">Reference proteome</keyword>
<dbReference type="STRING" id="77635.BISU_2459"/>
<sequence length="46" mass="5167">MACSDTLCRKLLDAKDTVVQPHVLYADADGATRLRIMTRPNVFVFN</sequence>